<evidence type="ECO:0000313" key="1">
    <source>
        <dbReference type="EMBL" id="KAI8551388.1"/>
    </source>
</evidence>
<keyword evidence="2" id="KW-1185">Reference proteome</keyword>
<protein>
    <submittedName>
        <fullName evidence="1">Uncharacterized protein</fullName>
    </submittedName>
</protein>
<proteinExistence type="predicted"/>
<dbReference type="Proteomes" id="UP001062846">
    <property type="component" value="Chromosome 6"/>
</dbReference>
<dbReference type="EMBL" id="CM046393">
    <property type="protein sequence ID" value="KAI8551388.1"/>
    <property type="molecule type" value="Genomic_DNA"/>
</dbReference>
<sequence>MGGVRCLCGPQNSKEYDVQKPEHPVNQQIKPWKWERNPNTAEYAGSNQYKCYQCFEIRHKSTKCPKRANAPVNLAEDDEALDESFAGRDDGNQYLEENEVDTDEEEGIDGDLVGETLVKIP</sequence>
<name>A0ACC0NDH2_RHOML</name>
<reference evidence="1" key="1">
    <citation type="submission" date="2022-02" db="EMBL/GenBank/DDBJ databases">
        <title>Plant Genome Project.</title>
        <authorList>
            <person name="Zhang R.-G."/>
        </authorList>
    </citation>
    <scope>NUCLEOTIDE SEQUENCE</scope>
    <source>
        <strain evidence="1">AT1</strain>
    </source>
</reference>
<comment type="caution">
    <text evidence="1">The sequence shown here is derived from an EMBL/GenBank/DDBJ whole genome shotgun (WGS) entry which is preliminary data.</text>
</comment>
<organism evidence="1 2">
    <name type="scientific">Rhododendron molle</name>
    <name type="common">Chinese azalea</name>
    <name type="synonym">Azalea mollis</name>
    <dbReference type="NCBI Taxonomy" id="49168"/>
    <lineage>
        <taxon>Eukaryota</taxon>
        <taxon>Viridiplantae</taxon>
        <taxon>Streptophyta</taxon>
        <taxon>Embryophyta</taxon>
        <taxon>Tracheophyta</taxon>
        <taxon>Spermatophyta</taxon>
        <taxon>Magnoliopsida</taxon>
        <taxon>eudicotyledons</taxon>
        <taxon>Gunneridae</taxon>
        <taxon>Pentapetalae</taxon>
        <taxon>asterids</taxon>
        <taxon>Ericales</taxon>
        <taxon>Ericaceae</taxon>
        <taxon>Ericoideae</taxon>
        <taxon>Rhodoreae</taxon>
        <taxon>Rhododendron</taxon>
    </lineage>
</organism>
<accession>A0ACC0NDH2</accession>
<evidence type="ECO:0000313" key="2">
    <source>
        <dbReference type="Proteomes" id="UP001062846"/>
    </source>
</evidence>
<gene>
    <name evidence="1" type="ORF">RHMOL_Rhmol06G0182100</name>
</gene>